<dbReference type="GO" id="GO:0030313">
    <property type="term" value="C:cell envelope"/>
    <property type="evidence" value="ECO:0007669"/>
    <property type="project" value="UniProtKB-SubCell"/>
</dbReference>
<reference evidence="8 9" key="1">
    <citation type="submission" date="2019-03" db="EMBL/GenBank/DDBJ databases">
        <title>Draft Genome Sequence of Desulfosporosinus fructosivorans Strain 63.6F, Isolated from Marine Sediment in the Baltic Sea.</title>
        <authorList>
            <person name="Hausmann B."/>
            <person name="Vandieken V."/>
            <person name="Pjevac P."/>
            <person name="Schreck K."/>
            <person name="Herbold C.W."/>
            <person name="Loy A."/>
        </authorList>
    </citation>
    <scope>NUCLEOTIDE SEQUENCE [LARGE SCALE GENOMIC DNA]</scope>
    <source>
        <strain evidence="8 9">63.6F</strain>
    </source>
</reference>
<dbReference type="InterPro" id="IPR013783">
    <property type="entry name" value="Ig-like_fold"/>
</dbReference>
<evidence type="ECO:0000313" key="8">
    <source>
        <dbReference type="EMBL" id="TGE37414.1"/>
    </source>
</evidence>
<dbReference type="EMBL" id="SPQQ01000005">
    <property type="protein sequence ID" value="TGE37414.1"/>
    <property type="molecule type" value="Genomic_DNA"/>
</dbReference>
<dbReference type="PROSITE" id="PS50853">
    <property type="entry name" value="FN3"/>
    <property type="match status" value="1"/>
</dbReference>
<dbReference type="Gene3D" id="2.60.40.4270">
    <property type="entry name" value="Listeria-Bacteroides repeat domain"/>
    <property type="match status" value="2"/>
</dbReference>
<dbReference type="GO" id="GO:0030245">
    <property type="term" value="P:cellulose catabolic process"/>
    <property type="evidence" value="ECO:0007669"/>
    <property type="project" value="UniProtKB-KW"/>
</dbReference>
<dbReference type="OrthoDB" id="9757737at2"/>
<dbReference type="PANTHER" id="PTHR45661:SF3">
    <property type="entry name" value="IG-LIKE DOMAIN-CONTAINING PROTEIN"/>
    <property type="match status" value="1"/>
</dbReference>
<dbReference type="Pfam" id="PF03442">
    <property type="entry name" value="CBM_X2"/>
    <property type="match status" value="1"/>
</dbReference>
<dbReference type="PANTHER" id="PTHR45661">
    <property type="entry name" value="SURFACE ANTIGEN"/>
    <property type="match status" value="1"/>
</dbReference>
<dbReference type="Pfam" id="PF13306">
    <property type="entry name" value="LRR_5"/>
    <property type="match status" value="2"/>
</dbReference>
<dbReference type="InterPro" id="IPR059177">
    <property type="entry name" value="GH29D-like_dom"/>
</dbReference>
<evidence type="ECO:0000256" key="3">
    <source>
        <dbReference type="ARBA" id="ARBA00023001"/>
    </source>
</evidence>
<dbReference type="InterPro" id="IPR005102">
    <property type="entry name" value="Carbo-bd_X2"/>
</dbReference>
<dbReference type="SUPFAM" id="SSF81296">
    <property type="entry name" value="E set domains"/>
    <property type="match status" value="1"/>
</dbReference>
<evidence type="ECO:0000256" key="1">
    <source>
        <dbReference type="ARBA" id="ARBA00004196"/>
    </source>
</evidence>
<dbReference type="InterPro" id="IPR026906">
    <property type="entry name" value="LRR_5"/>
</dbReference>
<accession>A0A4Z0R4E1</accession>
<evidence type="ECO:0000256" key="6">
    <source>
        <dbReference type="SAM" id="SignalP"/>
    </source>
</evidence>
<evidence type="ECO:0000313" key="9">
    <source>
        <dbReference type="Proteomes" id="UP000298460"/>
    </source>
</evidence>
<keyword evidence="3" id="KW-0136">Cellulose degradation</keyword>
<dbReference type="InterPro" id="IPR042229">
    <property type="entry name" value="Listeria/Bacterioides_rpt_sf"/>
</dbReference>
<dbReference type="InterPro" id="IPR032675">
    <property type="entry name" value="LRR_dom_sf"/>
</dbReference>
<dbReference type="InterPro" id="IPR036116">
    <property type="entry name" value="FN3_sf"/>
</dbReference>
<evidence type="ECO:0000256" key="4">
    <source>
        <dbReference type="ARBA" id="ARBA00023277"/>
    </source>
</evidence>
<dbReference type="InterPro" id="IPR013378">
    <property type="entry name" value="InlB-like_B-rpt"/>
</dbReference>
<dbReference type="InterPro" id="IPR014756">
    <property type="entry name" value="Ig_E-set"/>
</dbReference>
<feature type="domain" description="Fibronectin type-III" evidence="7">
    <location>
        <begin position="894"/>
        <end position="997"/>
    </location>
</feature>
<dbReference type="Gene3D" id="3.80.10.10">
    <property type="entry name" value="Ribonuclease Inhibitor"/>
    <property type="match status" value="3"/>
</dbReference>
<comment type="caution">
    <text evidence="8">The sequence shown here is derived from an EMBL/GenBank/DDBJ whole genome shotgun (WGS) entry which is preliminary data.</text>
</comment>
<dbReference type="SMART" id="SM00060">
    <property type="entry name" value="FN3"/>
    <property type="match status" value="1"/>
</dbReference>
<keyword evidence="5" id="KW-0624">Polysaccharide degradation</keyword>
<sequence>MKRKILSLVLAFMMVITLLPSQITLAAEIGNGYTFDTDTGTLTITSNAGTTSWQSNTNIDRMTGVKNVIIQDGVTSIGDTAFSECTELVSAVIPQSVTAIGNTAFYNCNKLTGSLTIPQNVTTIGIAAFRYCTGFSGSLIVPSSVTSIGDYAFESCSQITSAIFRGMAAPTVGSNVFDNTASGFVIYYPDGGTGYGSLGYSAVPIYTVTYEANGGTGTAPTEDSKAQGATFPAAANTFTPPTGKAFKQWNTQADGGGTSYTAGAIVTMPGNALTLYAVWRNATVSGDGYLFDIVDGTLTISSDTGTTKWREDTGIAKDAVKKAVLEEGVTMIGQFAFLDCINLTDVIIPDSVTNIVDRAFRNCSSLSAINLPENIITIGYGTFTDCSSLTAVSIPGGVNTISQYAFSGCTSLSSVSIASGVTTIDMCAFISCTSLQSVTIPSSMTTIGINAFRSCSQLVSATLMRNTAPSIGTYAFQDTASGFTIYYPAGGTGYDSLGYTTVQIYTVTYDANGGSGTAPTEGPKAQGATFAAATNTFTPPSGQQFKEWNTQSDGGGTSYATDATVTMPSNALTLYAIWENIPTYTLISITDIPGVTPPVRNASPVSTITETDQYTGTVIWFPADNPFAAGTVYLATITLTPKMGYTLTGLAANFFTVAGTTSVSNAADSGVVTAVFPATEAEPPAVINIVAIPGVTAPERGATPVTTITETAQYTGTVTWSPADNPFGASTIYTATITLTPRAGYTLTGVVENFFIVAGATTVSNAADSGVVTAVFPATEAESPAVINIAAILGVTAPERGATPVTTITETAQYTGTVTWSPTDNPFGASTIYTATITLTPKAGYTLTGVGVNSFTVAGATSVSNAADSGVVTAVFPATEAAPPEPDTTAPAVADGTITASGLTDTVVTLSWNKATDNVSTQGALQYLVYRSNSNNIDTVVNIEANGTAVGSYATDINTKEITGLNSSTTYYFNIIVKDEAGNKTAYTMRAVTTEAVVPPDQAAAPTATPASGATVANNSTVTLATTTSGATIHYTTDGSDPNAGSPSGTFVTISGAAGSLVTVKAYAVKSGMSDSGIAAFTYTIETPPVVSAAISPDLRTFDLNNPADVTTVITWNSAQSVTDAVYGSEHLSAGMDYTINGNTLTINKNYISGLNLTEGDSADIEISFDVGNSATLTVEAVQNYTPGSDASLSDLTVGGSTVNGFAADQYEYDIQLPYGTLPGSPASTAGATPSDPHATVNITQAAALPGTATVVVTAENTATTQTYTVNFTLGAAPNTAPTAKTPVPAQSVTTGSSISFTASDIAQDADHDPLTITSIVTAPDSATATASLNSGTVTITGVTTGGTSVIVRVSAGTDTVDVTVPIAVTDLPAPAYALTITAGTGGSITTGSSGNYTAGTIITIAATPVSRYSFNKWTSTGGGTFANANSASTTFTMPANAVTITVGFTYNGGGGSGSGGSGATTTTPTYYAAVSGSGTTATTLPVTVNTQAGSAVVELGTLTGDAFAGEGTTISVPSISGVNAYTLGIPAASLSRSQGEGTLTFSTGTGSVSIPADMLAGIPGTEGSSADITIGQGDKSGLPDEVQAAIGDRPIVQLTLTLDGAQTEWNNPNAPVTVSIPYTPTAAELADPEPIVVWYIDGSGNAIPVPNGHFDPATGAVIFTTTHFSYYAVVYGQKTAVTGVTRLAGPTRVDTALAIAKAIYPGKIENAVLATADNYPDALAGGVLAYKLNAPILLVGSSEADQEKVLDYLKSNLEPEGMVYILGGTAVVGSSMEGKITASGFSHLTRIAGADRYETSAKIADQLEVKAGTPVVLVSGENYPDALSVSSIAAQRQIPVLLVQKDGISDAIRQEIAAIKPGKVYIIGLQGVISAAVENQVAQLTGLEPADIVRIGGTDRYATSLAVAQYFNTSSSGQTVCVATGNNFPDALAGSVYAAKHKAPIILADGSLSEQVMNYLKSGKLSGTAIFGGEAVVGKDIELQLGQLVGQ</sequence>
<dbReference type="Proteomes" id="UP000298460">
    <property type="component" value="Unassembled WGS sequence"/>
</dbReference>
<dbReference type="InterPro" id="IPR053139">
    <property type="entry name" value="Surface_bspA-like"/>
</dbReference>
<dbReference type="Pfam" id="PF18998">
    <property type="entry name" value="Flg_new_2"/>
    <property type="match status" value="1"/>
</dbReference>
<comment type="subcellular location">
    <subcellularLocation>
        <location evidence="1">Cell envelope</location>
    </subcellularLocation>
</comment>
<feature type="signal peptide" evidence="6">
    <location>
        <begin position="1"/>
        <end position="26"/>
    </location>
</feature>
<evidence type="ECO:0000256" key="5">
    <source>
        <dbReference type="ARBA" id="ARBA00023326"/>
    </source>
</evidence>
<dbReference type="RefSeq" id="WP_135548558.1">
    <property type="nucleotide sequence ID" value="NZ_SPQQ01000005.1"/>
</dbReference>
<organism evidence="8 9">
    <name type="scientific">Desulfosporosinus fructosivorans</name>
    <dbReference type="NCBI Taxonomy" id="2018669"/>
    <lineage>
        <taxon>Bacteria</taxon>
        <taxon>Bacillati</taxon>
        <taxon>Bacillota</taxon>
        <taxon>Clostridia</taxon>
        <taxon>Eubacteriales</taxon>
        <taxon>Desulfitobacteriaceae</taxon>
        <taxon>Desulfosporosinus</taxon>
    </lineage>
</organism>
<gene>
    <name evidence="8" type="ORF">E4K67_16485</name>
</gene>
<evidence type="ECO:0000259" key="7">
    <source>
        <dbReference type="PROSITE" id="PS50853"/>
    </source>
</evidence>
<protein>
    <recommendedName>
        <fullName evidence="7">Fibronectin type-III domain-containing protein</fullName>
    </recommendedName>
</protein>
<dbReference type="Pfam" id="PF09479">
    <property type="entry name" value="Flg_new"/>
    <property type="match status" value="2"/>
</dbReference>
<feature type="chain" id="PRO_5021186091" description="Fibronectin type-III domain-containing protein" evidence="6">
    <location>
        <begin position="27"/>
        <end position="1992"/>
    </location>
</feature>
<dbReference type="InterPro" id="IPR003961">
    <property type="entry name" value="FN3_dom"/>
</dbReference>
<dbReference type="InterPro" id="IPR044060">
    <property type="entry name" value="Bacterial_rp_domain"/>
</dbReference>
<dbReference type="SUPFAM" id="SSF49265">
    <property type="entry name" value="Fibronectin type III"/>
    <property type="match status" value="1"/>
</dbReference>
<dbReference type="SUPFAM" id="SSF52058">
    <property type="entry name" value="L domain-like"/>
    <property type="match status" value="1"/>
</dbReference>
<name>A0A4Z0R4E1_9FIRM</name>
<keyword evidence="9" id="KW-1185">Reference proteome</keyword>
<keyword evidence="2 6" id="KW-0732">Signal</keyword>
<evidence type="ECO:0000256" key="2">
    <source>
        <dbReference type="ARBA" id="ARBA00022729"/>
    </source>
</evidence>
<dbReference type="Pfam" id="PF13290">
    <property type="entry name" value="CHB_HEX_C_1"/>
    <property type="match status" value="1"/>
</dbReference>
<proteinExistence type="predicted"/>
<dbReference type="Gene3D" id="3.40.50.12090">
    <property type="match status" value="2"/>
</dbReference>
<dbReference type="Pfam" id="PF04122">
    <property type="entry name" value="CW_binding_2"/>
    <property type="match status" value="3"/>
</dbReference>
<dbReference type="InterPro" id="IPR007253">
    <property type="entry name" value="Cell_wall-bd_2"/>
</dbReference>
<dbReference type="Gene3D" id="2.60.40.10">
    <property type="entry name" value="Immunoglobulins"/>
    <property type="match status" value="2"/>
</dbReference>
<keyword evidence="4" id="KW-0119">Carbohydrate metabolism</keyword>